<dbReference type="Pfam" id="PF18998">
    <property type="entry name" value="Flg_new_2"/>
    <property type="match status" value="1"/>
</dbReference>
<reference evidence="4 5" key="1">
    <citation type="submission" date="2019-12" db="EMBL/GenBank/DDBJ databases">
        <title>Paenibacillus sp. nov., an endophytic bacterium isolated from the stem of Dendrobium.</title>
        <authorList>
            <person name="Zhao R."/>
        </authorList>
    </citation>
    <scope>NUCLEOTIDE SEQUENCE [LARGE SCALE GENOMIC DNA]</scope>
    <source>
        <strain evidence="4 5">HJL G12</strain>
    </source>
</reference>
<feature type="compositionally biased region" description="Low complexity" evidence="2">
    <location>
        <begin position="273"/>
        <end position="285"/>
    </location>
</feature>
<feature type="domain" description="SLH" evidence="3">
    <location>
        <begin position="198"/>
        <end position="261"/>
    </location>
</feature>
<dbReference type="InterPro" id="IPR051465">
    <property type="entry name" value="Cell_Envelope_Struct_Comp"/>
</dbReference>
<dbReference type="Gene3D" id="2.60.40.4270">
    <property type="entry name" value="Listeria-Bacteroides repeat domain"/>
    <property type="match status" value="2"/>
</dbReference>
<dbReference type="InterPro" id="IPR001119">
    <property type="entry name" value="SLH_dom"/>
</dbReference>
<evidence type="ECO:0000313" key="5">
    <source>
        <dbReference type="Proteomes" id="UP000460318"/>
    </source>
</evidence>
<evidence type="ECO:0000313" key="4">
    <source>
        <dbReference type="EMBL" id="MWV46220.1"/>
    </source>
</evidence>
<dbReference type="PANTHER" id="PTHR43308">
    <property type="entry name" value="OUTER MEMBRANE PROTEIN ALPHA-RELATED"/>
    <property type="match status" value="1"/>
</dbReference>
<dbReference type="EMBL" id="WUBI01000004">
    <property type="protein sequence ID" value="MWV46220.1"/>
    <property type="molecule type" value="Genomic_DNA"/>
</dbReference>
<dbReference type="PROSITE" id="PS51272">
    <property type="entry name" value="SLH"/>
    <property type="match status" value="3"/>
</dbReference>
<keyword evidence="5" id="KW-1185">Reference proteome</keyword>
<comment type="subcellular location">
    <subcellularLocation>
        <location evidence="1">Cell envelope</location>
    </subcellularLocation>
</comment>
<comment type="caution">
    <text evidence="4">The sequence shown here is derived from an EMBL/GenBank/DDBJ whole genome shotgun (WGS) entry which is preliminary data.</text>
</comment>
<evidence type="ECO:0000259" key="3">
    <source>
        <dbReference type="PROSITE" id="PS51272"/>
    </source>
</evidence>
<evidence type="ECO:0000256" key="1">
    <source>
        <dbReference type="ARBA" id="ARBA00004196"/>
    </source>
</evidence>
<proteinExistence type="predicted"/>
<dbReference type="InterPro" id="IPR042229">
    <property type="entry name" value="Listeria/Bacterioides_rpt_sf"/>
</dbReference>
<dbReference type="InterPro" id="IPR013378">
    <property type="entry name" value="InlB-like_B-rpt"/>
</dbReference>
<protein>
    <recommendedName>
        <fullName evidence="3">SLH domain-containing protein</fullName>
    </recommendedName>
</protein>
<dbReference type="Proteomes" id="UP000460318">
    <property type="component" value="Unassembled WGS sequence"/>
</dbReference>
<dbReference type="InterPro" id="IPR044060">
    <property type="entry name" value="Bacterial_rp_domain"/>
</dbReference>
<dbReference type="Pfam" id="PF09479">
    <property type="entry name" value="Flg_new"/>
    <property type="match status" value="3"/>
</dbReference>
<feature type="region of interest" description="Disordered" evidence="2">
    <location>
        <begin position="262"/>
        <end position="300"/>
    </location>
</feature>
<sequence length="1767" mass="193087">MVKQKSTLFCRKFRQIAGGETRLYKRIINLSLLICMLVSLVSPGFAAAERSADAPAAVLEQGSPNSSSAPINSFQDVKPTDWFYDAVTYVKQNGIFGGTDNDSFSPKGTMTRAMYVTALGRMAGVDISQYSISSFSDVQAGTWYAPYVQWAIEKGITSGTGDHDFSPNAAISREQMATLALRYFESYKIPYQTNASLTSKPNDTVDISPWAVDAVVKLWQAGLLHGDAIGNFNPKSNASRAEASVFFMRNNEVVKTWITQNRVVPTPTPTPTSPTLTTSTPTSTPDSGSGNGANPGDTNAGPYIITFETNGGSAINSLSLKQGATLNHLPDPMKSGSIFVGWYKDSALSEPVYPDAIVNRNMTLYARYEEPFETQTIPSVTKLDQDKSFTIGVIDGTGSMTADSVKAGMTFEALTHPDFATHVGIRVEGSSGEFTVGANSGAFEEGGTYQLKLNNANLSFAGQDKSTTTYVFTIAKQEVQHVTLNPDLIYIPSSEVTNMTQNGKVVTPGTIPVIDLNAGDGGAVQSVGNATEGIFQYHGNQNIQVGNTVAIYNGVAPNQRNLATSADDDGEVAYVTIRAIDGSTYTYETADAKKVLFTPDVLPVSDTADMDGDLSNHSITVSENTMNYSDSKYAQLGLTASTVVQAGDFIAFYTGVFGDASSQLAGYAQITGVSSSGTNDVITYTDVTLEQITASMDYYTQQNVEGSQLLQNTDVAVMEAQIEDQALESGFVNKATQYLAALAIDTDSFKKLDGDFDMKNYSITYADGSSVSDRNVMRLNGNRVQVENVSVKADIGTELQHFADKSGLSASLQVSCDIVVDAGGQRNIVIHLTGTFEQEVRVSLSADANTDWGLFLGFIPYLREYEVSPTVDTYTYTAINFDAEIGTFEKGEEWNWNDNSKVQNIAKQIKALMDAKEDLDEHFNGIDSLDSSLPALYQNMLNNETDWVDLFDVNLVDINMRLLLGIIQVEFKGDFVVSANANLSIGCTFSYENGKRYIFNVKLFAREATNKTVSLLDEKYQFTFYTMGTLGLRAGLRLELAVGLFSTEANSVGVQADVGAYVKLWGYFYYQLTYLSSQGKTSHYAGAIDLEFGVFTEVKFKAQLFKGTFSYEPTLYEDEWPLYTVGSRQNILDFAYSQDDAPRVNLHGQSTKSTILPYSIFDMSSMDLQTGEVTEQSYDRSKDFTVSISNKNFIYDTRTNQVLLQNYNYDPTGMDATMTITWRRAPLTFGSAPIARTIPLHWDDLKGSYSLYLYSHETNDGKLTLLKTISGKYNDPIPAEPVPTRKGYKFVNWYKNDSDAGPTALPGRMPSYDSMWVARWTPKTDTPYKVEVYLQNVSNDSYTLSDEFTYKGTTDWPAAARPPAYAGFATPAEQFTTVKGDGSTVVKYYYARNVYKLTFDPGHGGTPITSSLKFGAPITAPIVNMPGYVFTSWRDTNLSENVPASANVVAPTMPAINTTYKGIYSLDSHVPITVEYYLGDNTGSNFQLMEAKTKYGTAFLRFDNRDIGTMDARWMSPYSKLTTTVPSPLSIYVDPTLDLRIKLYFVPYLFNLTFDANGGVGGTVSQLAYGSPINPPTVTKPGYTFEGWSQSVPSTMPGNDLTFTAVWQATGYQVLYYQQNLDDDGYTEVEAVAGSGGIGSTATATPKDYTGFTYDSSNPNNVTSGTVTADGTLTLKLYYTRNSYTLLFIDSVTSTNYSTAQVKYGATIVPPADVIPSDFYPPGFVLITWDPLENDTPSLEAPEGATMPAHDASYNARFGFPGGQLGL</sequence>
<gene>
    <name evidence="4" type="ORF">GRF59_21675</name>
</gene>
<evidence type="ECO:0000256" key="2">
    <source>
        <dbReference type="SAM" id="MobiDB-lite"/>
    </source>
</evidence>
<accession>A0A7X3LJG0</accession>
<feature type="domain" description="SLH" evidence="3">
    <location>
        <begin position="131"/>
        <end position="194"/>
    </location>
</feature>
<name>A0A7X3LJG0_9BACL</name>
<dbReference type="GO" id="GO:0030313">
    <property type="term" value="C:cell envelope"/>
    <property type="evidence" value="ECO:0007669"/>
    <property type="project" value="UniProtKB-SubCell"/>
</dbReference>
<dbReference type="Pfam" id="PF00395">
    <property type="entry name" value="SLH"/>
    <property type="match status" value="3"/>
</dbReference>
<organism evidence="4 5">
    <name type="scientific">Paenibacillus dendrobii</name>
    <dbReference type="NCBI Taxonomy" id="2691084"/>
    <lineage>
        <taxon>Bacteria</taxon>
        <taxon>Bacillati</taxon>
        <taxon>Bacillota</taxon>
        <taxon>Bacilli</taxon>
        <taxon>Bacillales</taxon>
        <taxon>Paenibacillaceae</taxon>
        <taxon>Paenibacillus</taxon>
    </lineage>
</organism>
<feature type="domain" description="SLH" evidence="3">
    <location>
        <begin position="70"/>
        <end position="128"/>
    </location>
</feature>